<evidence type="ECO:0000259" key="6">
    <source>
        <dbReference type="Pfam" id="PF24883"/>
    </source>
</evidence>
<dbReference type="GO" id="GO:0035097">
    <property type="term" value="C:histone methyltransferase complex"/>
    <property type="evidence" value="ECO:0007669"/>
    <property type="project" value="UniProtKB-ARBA"/>
</dbReference>
<dbReference type="PANTHER" id="PTHR19879">
    <property type="entry name" value="TRANSCRIPTION INITIATION FACTOR TFIID"/>
    <property type="match status" value="1"/>
</dbReference>
<proteinExistence type="predicted"/>
<evidence type="ECO:0000313" key="7">
    <source>
        <dbReference type="EMBL" id="CAI0650410.1"/>
    </source>
</evidence>
<feature type="repeat" description="WD" evidence="3">
    <location>
        <begin position="1470"/>
        <end position="1511"/>
    </location>
</feature>
<feature type="repeat" description="WD" evidence="3">
    <location>
        <begin position="1386"/>
        <end position="1427"/>
    </location>
</feature>
<dbReference type="InterPro" id="IPR056884">
    <property type="entry name" value="NPHP3-like_N"/>
</dbReference>
<feature type="repeat" description="WD" evidence="3">
    <location>
        <begin position="1184"/>
        <end position="1218"/>
    </location>
</feature>
<reference evidence="7" key="1">
    <citation type="submission" date="2022-08" db="EMBL/GenBank/DDBJ databases">
        <authorList>
            <person name="Giroux E."/>
            <person name="Giroux E."/>
        </authorList>
    </citation>
    <scope>NUCLEOTIDE SEQUENCE</scope>
    <source>
        <strain evidence="7">H1091258</strain>
    </source>
</reference>
<feature type="compositionally biased region" description="Polar residues" evidence="4">
    <location>
        <begin position="72"/>
        <end position="90"/>
    </location>
</feature>
<dbReference type="EMBL" id="CAMGZC010000860">
    <property type="protein sequence ID" value="CAI0650410.1"/>
    <property type="molecule type" value="Genomic_DNA"/>
</dbReference>
<feature type="repeat" description="WD" evidence="3">
    <location>
        <begin position="1345"/>
        <end position="1385"/>
    </location>
</feature>
<evidence type="ECO:0008006" key="9">
    <source>
        <dbReference type="Google" id="ProtNLM"/>
    </source>
</evidence>
<comment type="caution">
    <text evidence="7">The sequence shown here is derived from an EMBL/GenBank/DDBJ whole genome shotgun (WGS) entry which is preliminary data.</text>
</comment>
<dbReference type="PANTHER" id="PTHR19879:SF9">
    <property type="entry name" value="TRANSCRIPTION INITIATION FACTOR TFIID SUBUNIT 5"/>
    <property type="match status" value="1"/>
</dbReference>
<organism evidence="7 8">
    <name type="scientific">Colletotrichum noveboracense</name>
    <dbReference type="NCBI Taxonomy" id="2664923"/>
    <lineage>
        <taxon>Eukaryota</taxon>
        <taxon>Fungi</taxon>
        <taxon>Dikarya</taxon>
        <taxon>Ascomycota</taxon>
        <taxon>Pezizomycotina</taxon>
        <taxon>Sordariomycetes</taxon>
        <taxon>Hypocreomycetidae</taxon>
        <taxon>Glomerellales</taxon>
        <taxon>Glomerellaceae</taxon>
        <taxon>Colletotrichum</taxon>
        <taxon>Colletotrichum gloeosporioides species complex</taxon>
    </lineage>
</organism>
<evidence type="ECO:0000256" key="3">
    <source>
        <dbReference type="PROSITE-ProRule" id="PRU00221"/>
    </source>
</evidence>
<dbReference type="Gene3D" id="2.130.10.10">
    <property type="entry name" value="YVTN repeat-like/Quinoprotein amine dehydrogenase"/>
    <property type="match status" value="5"/>
</dbReference>
<gene>
    <name evidence="7" type="ORF">CGXH109_LOCUS95731</name>
</gene>
<feature type="compositionally biased region" description="Low complexity" evidence="4">
    <location>
        <begin position="35"/>
        <end position="49"/>
    </location>
</feature>
<feature type="repeat" description="WD" evidence="3">
    <location>
        <begin position="1310"/>
        <end position="1344"/>
    </location>
</feature>
<dbReference type="InterPro" id="IPR011047">
    <property type="entry name" value="Quinoprotein_ADH-like_sf"/>
</dbReference>
<feature type="repeat" description="WD" evidence="3">
    <location>
        <begin position="946"/>
        <end position="987"/>
    </location>
</feature>
<dbReference type="SUPFAM" id="SSF52540">
    <property type="entry name" value="P-loop containing nucleoside triphosphate hydrolases"/>
    <property type="match status" value="2"/>
</dbReference>
<dbReference type="Gene3D" id="3.40.50.300">
    <property type="entry name" value="P-loop containing nucleotide triphosphate hydrolases"/>
    <property type="match status" value="1"/>
</dbReference>
<dbReference type="Pfam" id="PF00400">
    <property type="entry name" value="WD40"/>
    <property type="match status" value="14"/>
</dbReference>
<name>A0A9W4RZE0_9PEZI</name>
<dbReference type="SUPFAM" id="SSF50998">
    <property type="entry name" value="Quinoprotein alcohol dehydrogenase-like"/>
    <property type="match status" value="2"/>
</dbReference>
<feature type="repeat" description="WD" evidence="3">
    <location>
        <begin position="1136"/>
        <end position="1177"/>
    </location>
</feature>
<protein>
    <recommendedName>
        <fullName evidence="9">Vegetative incompatibility protein HET-E-1</fullName>
    </recommendedName>
</protein>
<dbReference type="InterPro" id="IPR031359">
    <property type="entry name" value="NACHT_N"/>
</dbReference>
<evidence type="ECO:0000259" key="5">
    <source>
        <dbReference type="Pfam" id="PF17100"/>
    </source>
</evidence>
<feature type="repeat" description="WD" evidence="3">
    <location>
        <begin position="1262"/>
        <end position="1303"/>
    </location>
</feature>
<feature type="repeat" description="WD" evidence="3">
    <location>
        <begin position="1030"/>
        <end position="1071"/>
    </location>
</feature>
<evidence type="ECO:0000256" key="2">
    <source>
        <dbReference type="ARBA" id="ARBA00022737"/>
    </source>
</evidence>
<dbReference type="PROSITE" id="PS00678">
    <property type="entry name" value="WD_REPEATS_1"/>
    <property type="match status" value="11"/>
</dbReference>
<dbReference type="InterPro" id="IPR020472">
    <property type="entry name" value="WD40_PAC1"/>
</dbReference>
<feature type="repeat" description="WD" evidence="3">
    <location>
        <begin position="988"/>
        <end position="1029"/>
    </location>
</feature>
<dbReference type="InterPro" id="IPR001680">
    <property type="entry name" value="WD40_rpt"/>
</dbReference>
<keyword evidence="2" id="KW-0677">Repeat</keyword>
<dbReference type="CDD" id="cd00200">
    <property type="entry name" value="WD40"/>
    <property type="match status" value="2"/>
</dbReference>
<dbReference type="PRINTS" id="PR00320">
    <property type="entry name" value="GPROTEINBRPT"/>
</dbReference>
<evidence type="ECO:0000256" key="1">
    <source>
        <dbReference type="ARBA" id="ARBA00022574"/>
    </source>
</evidence>
<dbReference type="Pfam" id="PF24883">
    <property type="entry name" value="NPHP3_N"/>
    <property type="match status" value="1"/>
</dbReference>
<evidence type="ECO:0000313" key="8">
    <source>
        <dbReference type="Proteomes" id="UP001152533"/>
    </source>
</evidence>
<keyword evidence="1 3" id="KW-0853">WD repeat</keyword>
<dbReference type="InterPro" id="IPR015943">
    <property type="entry name" value="WD40/YVTN_repeat-like_dom_sf"/>
</dbReference>
<dbReference type="InterPro" id="IPR019775">
    <property type="entry name" value="WD40_repeat_CS"/>
</dbReference>
<dbReference type="PROSITE" id="PS50082">
    <property type="entry name" value="WD_REPEATS_2"/>
    <property type="match status" value="13"/>
</dbReference>
<evidence type="ECO:0000256" key="4">
    <source>
        <dbReference type="SAM" id="MobiDB-lite"/>
    </source>
</evidence>
<feature type="repeat" description="WD" evidence="3">
    <location>
        <begin position="1225"/>
        <end position="1250"/>
    </location>
</feature>
<dbReference type="FunFam" id="2.130.10.10:FF:000228">
    <property type="entry name" value="COMPASS-like H3K4 histone methylase component WDR5A"/>
    <property type="match status" value="1"/>
</dbReference>
<feature type="domain" description="NWD NACHT-NTPase N-terminal" evidence="5">
    <location>
        <begin position="95"/>
        <end position="314"/>
    </location>
</feature>
<dbReference type="Proteomes" id="UP001152533">
    <property type="component" value="Unassembled WGS sequence"/>
</dbReference>
<feature type="repeat" description="WD" evidence="3">
    <location>
        <begin position="1428"/>
        <end position="1469"/>
    </location>
</feature>
<keyword evidence="8" id="KW-1185">Reference proteome</keyword>
<dbReference type="InterPro" id="IPR027417">
    <property type="entry name" value="P-loop_NTPase"/>
</dbReference>
<dbReference type="SMART" id="SM00320">
    <property type="entry name" value="WD40"/>
    <property type="match status" value="13"/>
</dbReference>
<dbReference type="PROSITE" id="PS50294">
    <property type="entry name" value="WD_REPEATS_REGION"/>
    <property type="match status" value="10"/>
</dbReference>
<feature type="domain" description="Nephrocystin 3-like N-terminal" evidence="6">
    <location>
        <begin position="411"/>
        <end position="574"/>
    </location>
</feature>
<feature type="repeat" description="WD" evidence="3">
    <location>
        <begin position="1072"/>
        <end position="1113"/>
    </location>
</feature>
<feature type="region of interest" description="Disordered" evidence="4">
    <location>
        <begin position="1"/>
        <end position="90"/>
    </location>
</feature>
<accession>A0A9W4RZE0</accession>
<dbReference type="Pfam" id="PF17100">
    <property type="entry name" value="NACHT_N"/>
    <property type="match status" value="1"/>
</dbReference>
<sequence length="1617" mass="179364">MGFSKVLQRLKPSSRSSSGSTDVQRARHDRSAHTPVPSDDASSAVSQQDPADDSEAITVTEPRRSLMHGRSLSPSPRATEQPQPTASLTSDTSLLWSRAYEALREEDAQLVEHYEILLSRELEGTCQQHDDERRHGNRIDTDSDKRYAQLKTITDRGLRRADDNRTKYTLFGHQFILRDQVQQAAQFVQTMKGIVGEAVKASSEASLVWAGICVLLPVFTNPSAAEEANLASRLPYYVQLERLLWPENLLEIGPKAEFHGHIVDLYRHILEFQIKTVIRFYRKWLANMSRDVIKYDDWKRMISNIQEREQIIREESNTLNSIASRNTLEAISKVAQQNYNDMQSLLSVAKDHLDVSREHRDISAEQLQLQISEMFNSRPLDLCVVNEARFDSADVQDRPRCENSTRVRVQESIYNWANDDSGEPFFWLVGPAGTGKSTVARTITDSWAKRKQLAAGYFFKRGEKGRNDTSRLFATIAVQLADTIPCFQEHLRRSIDGMDVDAIGERGLKTEFDKLIMSPLIALESVHSSRQPMVIVIDALDECERPEHLSQVITLLDKLRDIRTVHLRVLFTSRFASEVNGAFEPFISHKNARKFELHREFCEDAKSDIQTFLMVKFAEIKKRRKVQQDPWPADEDLARMVQLATTPEPLFIYAATLYRFVFDEKRPSNPKKQLKLWLKQCEEGKSQLHQIYDPILRQILSDEEADSDQQLKFLGALVLLATPLSAASLTALLGMDIIDVNWWLLELHAVLEIPPERHRPIRLLHKSFSDFLLHSDDTGNGLRRDICGIDKPAVQGDEINQDLVDTHIPADLRYACLYWVYHLQQSEWSLGDDICEFLYEHFLHRLEILALLGKMSDGAAAIQQIAKMCQRSETLAELGEFAKDASKVIGSFGSMIERMPLQIYGGFILFLPVASTVRQRCWSPCLRNLPRVQGVKLDWDAHRQTLKGHTSSVVDVAFSPDGQLVASASSDRTVRLWDVATGAVWQKLEGHSSGVSAVAFSLDGRLVASASHDATVRLWDVTTGGIKHTLKGHTSSVFTVAFSPDCQLVASGSFDRTARLWDAATGAARQTFEGHEGWVTIVAFSPDGRVVASGSTDETVRLWDVNTGALRQTLKGHPSIVNAVTFSPNGAVQHKLEGHRDAVRAVAFSPDGQVVASGSHDETVRLWDAATGAALRTLKEDHVVREVIFSMDGHMVASISGDRTLRLWDAATGTALRTLPGQTAIHAVAFSPDSQILASALEEGAVQLWDAAKSTGQQMHEAEGHKGKVTAIAFSPDGRVVASTSQDRTVRLWDAATGAALKIFDCHSVIYAAAFSPNSRMMALALEDKKVQLWDVATGAAQHTLDGHVRQVYSVAFSPDGQVIASTSDTTVWLWDVTSGAALRRLEGHENTVLAATFSPDSRLVASASTDMTVQLWDVATGAALHRLEGHRELIYDVTFSPGGQVVASASLDKTVRLWETATGSALQTLVGHEEGVADVTFSPDGQIVASVSADKTVRLWNAVTGVALQTLGLGYTRYLAFDPCSTARIFTDFGAVDVLTDSLTAESHSRGEMAWFPSISGIGISSNRAWIMEGKMKIIWVPDEYRPTASATSGTVLCMGCRSGRVIHMVATSPYL</sequence>